<dbReference type="EMBL" id="CAAALY010250044">
    <property type="protein sequence ID" value="VEL35528.1"/>
    <property type="molecule type" value="Genomic_DNA"/>
</dbReference>
<comment type="caution">
    <text evidence="1">The sequence shown here is derived from an EMBL/GenBank/DDBJ whole genome shotgun (WGS) entry which is preliminary data.</text>
</comment>
<evidence type="ECO:0000313" key="1">
    <source>
        <dbReference type="EMBL" id="VEL35528.1"/>
    </source>
</evidence>
<name>A0A3S5B3Q3_9PLAT</name>
<sequence length="56" mass="6546">MLSSPTPLFLSAYPTRASNPDPFIVLWIRSLSFWLTDSIRFQSLCAFRSRPYFSRT</sequence>
<dbReference type="AlphaFoldDB" id="A0A3S5B3Q3"/>
<evidence type="ECO:0000313" key="2">
    <source>
        <dbReference type="Proteomes" id="UP000784294"/>
    </source>
</evidence>
<dbReference type="Proteomes" id="UP000784294">
    <property type="component" value="Unassembled WGS sequence"/>
</dbReference>
<keyword evidence="2" id="KW-1185">Reference proteome</keyword>
<organism evidence="1 2">
    <name type="scientific">Protopolystoma xenopodis</name>
    <dbReference type="NCBI Taxonomy" id="117903"/>
    <lineage>
        <taxon>Eukaryota</taxon>
        <taxon>Metazoa</taxon>
        <taxon>Spiralia</taxon>
        <taxon>Lophotrochozoa</taxon>
        <taxon>Platyhelminthes</taxon>
        <taxon>Monogenea</taxon>
        <taxon>Polyopisthocotylea</taxon>
        <taxon>Polystomatidea</taxon>
        <taxon>Polystomatidae</taxon>
        <taxon>Protopolystoma</taxon>
    </lineage>
</organism>
<reference evidence="1" key="1">
    <citation type="submission" date="2018-11" db="EMBL/GenBank/DDBJ databases">
        <authorList>
            <consortium name="Pathogen Informatics"/>
        </authorList>
    </citation>
    <scope>NUCLEOTIDE SEQUENCE</scope>
</reference>
<protein>
    <submittedName>
        <fullName evidence="1">Uncharacterized protein</fullName>
    </submittedName>
</protein>
<accession>A0A3S5B3Q3</accession>
<gene>
    <name evidence="1" type="ORF">PXEA_LOCUS28968</name>
</gene>
<proteinExistence type="predicted"/>